<feature type="domain" description="ABC transporter" evidence="4">
    <location>
        <begin position="6"/>
        <end position="211"/>
    </location>
</feature>
<protein>
    <submittedName>
        <fullName evidence="5">ABC transporter ATP-binding protein</fullName>
    </submittedName>
</protein>
<dbReference type="GO" id="GO:0005524">
    <property type="term" value="F:ATP binding"/>
    <property type="evidence" value="ECO:0007669"/>
    <property type="project" value="UniProtKB-KW"/>
</dbReference>
<dbReference type="InterPro" id="IPR017871">
    <property type="entry name" value="ABC_transporter-like_CS"/>
</dbReference>
<keyword evidence="2" id="KW-0547">Nucleotide-binding</keyword>
<keyword evidence="3 5" id="KW-0067">ATP-binding</keyword>
<sequence length="211" mass="22057">MSQPVLSCQSLSCRVGGREVVADLSLDVGPGERVALVGPSGSGKTTLLTTLGGLLRPAAGRVLVGGVPLDERPGLRRETALIFQSYGLLSLLTAAENVEVALRAAGRAPGEAPGEAAEALERMRLGPYAEHLVEELSGGQQQRVAVARALALRPRVLLADEPTAEQDKVNRALVLEALLTAPAALVVATHDPEVAARCDRVVELRTAVGRR</sequence>
<accession>A0ABQ4FTX4</accession>
<dbReference type="EMBL" id="BOOC01000003">
    <property type="protein sequence ID" value="GIH38264.1"/>
    <property type="molecule type" value="Genomic_DNA"/>
</dbReference>
<keyword evidence="6" id="KW-1185">Reference proteome</keyword>
<proteinExistence type="inferred from homology"/>
<gene>
    <name evidence="5" type="ORF">Mco01_12640</name>
</gene>
<dbReference type="PANTHER" id="PTHR24220">
    <property type="entry name" value="IMPORT ATP-BINDING PROTEIN"/>
    <property type="match status" value="1"/>
</dbReference>
<dbReference type="RefSeq" id="WP_204055890.1">
    <property type="nucleotide sequence ID" value="NZ_BAAAGP010000005.1"/>
</dbReference>
<dbReference type="InterPro" id="IPR003439">
    <property type="entry name" value="ABC_transporter-like_ATP-bd"/>
</dbReference>
<dbReference type="InterPro" id="IPR015854">
    <property type="entry name" value="ABC_transpr_LolD-like"/>
</dbReference>
<dbReference type="InterPro" id="IPR003593">
    <property type="entry name" value="AAA+_ATPase"/>
</dbReference>
<evidence type="ECO:0000259" key="4">
    <source>
        <dbReference type="PROSITE" id="PS50893"/>
    </source>
</evidence>
<organism evidence="5 6">
    <name type="scientific">Microbispora corallina</name>
    <dbReference type="NCBI Taxonomy" id="83302"/>
    <lineage>
        <taxon>Bacteria</taxon>
        <taxon>Bacillati</taxon>
        <taxon>Actinomycetota</taxon>
        <taxon>Actinomycetes</taxon>
        <taxon>Streptosporangiales</taxon>
        <taxon>Streptosporangiaceae</taxon>
        <taxon>Microbispora</taxon>
    </lineage>
</organism>
<evidence type="ECO:0000256" key="2">
    <source>
        <dbReference type="ARBA" id="ARBA00022741"/>
    </source>
</evidence>
<reference evidence="5 6" key="1">
    <citation type="submission" date="2021-01" db="EMBL/GenBank/DDBJ databases">
        <title>Whole genome shotgun sequence of Microbispora corallina NBRC 16416.</title>
        <authorList>
            <person name="Komaki H."/>
            <person name="Tamura T."/>
        </authorList>
    </citation>
    <scope>NUCLEOTIDE SEQUENCE [LARGE SCALE GENOMIC DNA]</scope>
    <source>
        <strain evidence="5 6">NBRC 16416</strain>
    </source>
</reference>
<dbReference type="SUPFAM" id="SSF52540">
    <property type="entry name" value="P-loop containing nucleoside triphosphate hydrolases"/>
    <property type="match status" value="1"/>
</dbReference>
<evidence type="ECO:0000313" key="5">
    <source>
        <dbReference type="EMBL" id="GIH38264.1"/>
    </source>
</evidence>
<name>A0ABQ4FTX4_9ACTN</name>
<comment type="similarity">
    <text evidence="1">Belongs to the ABC transporter superfamily.</text>
</comment>
<dbReference type="PROSITE" id="PS00211">
    <property type="entry name" value="ABC_TRANSPORTER_1"/>
    <property type="match status" value="1"/>
</dbReference>
<comment type="caution">
    <text evidence="5">The sequence shown here is derived from an EMBL/GenBank/DDBJ whole genome shotgun (WGS) entry which is preliminary data.</text>
</comment>
<dbReference type="PANTHER" id="PTHR24220:SF689">
    <property type="entry name" value="LIPOPROTEIN-RELEASING SYSTEM ATP-BINDING PROTEIN LOLD"/>
    <property type="match status" value="1"/>
</dbReference>
<evidence type="ECO:0000256" key="3">
    <source>
        <dbReference type="ARBA" id="ARBA00022840"/>
    </source>
</evidence>
<dbReference type="InterPro" id="IPR027417">
    <property type="entry name" value="P-loop_NTPase"/>
</dbReference>
<dbReference type="Gene3D" id="3.40.50.300">
    <property type="entry name" value="P-loop containing nucleotide triphosphate hydrolases"/>
    <property type="match status" value="1"/>
</dbReference>
<evidence type="ECO:0000256" key="1">
    <source>
        <dbReference type="ARBA" id="ARBA00005417"/>
    </source>
</evidence>
<evidence type="ECO:0000313" key="6">
    <source>
        <dbReference type="Proteomes" id="UP000603904"/>
    </source>
</evidence>
<dbReference type="Pfam" id="PF00005">
    <property type="entry name" value="ABC_tran"/>
    <property type="match status" value="1"/>
</dbReference>
<dbReference type="SMART" id="SM00382">
    <property type="entry name" value="AAA"/>
    <property type="match status" value="1"/>
</dbReference>
<dbReference type="PROSITE" id="PS50893">
    <property type="entry name" value="ABC_TRANSPORTER_2"/>
    <property type="match status" value="1"/>
</dbReference>
<dbReference type="Proteomes" id="UP000603904">
    <property type="component" value="Unassembled WGS sequence"/>
</dbReference>